<reference evidence="1 2" key="1">
    <citation type="submission" date="2018-06" db="EMBL/GenBank/DDBJ databases">
        <authorList>
            <consortium name="Pathogen Informatics"/>
            <person name="Doyle S."/>
        </authorList>
    </citation>
    <scope>NUCLEOTIDE SEQUENCE [LARGE SCALE GENOMIC DNA]</scope>
    <source>
        <strain evidence="1 2">NCTC12722</strain>
    </source>
</reference>
<dbReference type="EMBL" id="UIGB01000001">
    <property type="protein sequence ID" value="SUU84157.1"/>
    <property type="molecule type" value="Genomic_DNA"/>
</dbReference>
<protein>
    <submittedName>
        <fullName evidence="1">Uncharacterized protein</fullName>
    </submittedName>
</protein>
<proteinExistence type="predicted"/>
<accession>A0A380W7U0</accession>
<dbReference type="Proteomes" id="UP000254343">
    <property type="component" value="Unassembled WGS sequence"/>
</dbReference>
<evidence type="ECO:0000313" key="1">
    <source>
        <dbReference type="EMBL" id="SUU84157.1"/>
    </source>
</evidence>
<evidence type="ECO:0000313" key="2">
    <source>
        <dbReference type="Proteomes" id="UP000254343"/>
    </source>
</evidence>
<dbReference type="AlphaFoldDB" id="A0A380W7U0"/>
<gene>
    <name evidence="1" type="ORF">NCTC12722_01342</name>
</gene>
<name>A0A380W7U0_AFIFE</name>
<dbReference type="RefSeq" id="WP_002718936.1">
    <property type="nucleotide sequence ID" value="NZ_UFSI01000001.1"/>
</dbReference>
<sequence length="69" mass="8124">MHSFRFERWPRERLPPVSSEEGALLGMVAKRRGLIIELLDRLTEARLQRDARNIGYTEGDVTPKRTRKF</sequence>
<organism evidence="1 2">
    <name type="scientific">Afipia felis</name>
    <name type="common">Cat scratch disease bacillus</name>
    <dbReference type="NCBI Taxonomy" id="1035"/>
    <lineage>
        <taxon>Bacteria</taxon>
        <taxon>Pseudomonadati</taxon>
        <taxon>Pseudomonadota</taxon>
        <taxon>Alphaproteobacteria</taxon>
        <taxon>Hyphomicrobiales</taxon>
        <taxon>Nitrobacteraceae</taxon>
        <taxon>Afipia</taxon>
    </lineage>
</organism>